<dbReference type="Gene3D" id="3.40.640.10">
    <property type="entry name" value="Type I PLP-dependent aspartate aminotransferase-like (Major domain)"/>
    <property type="match status" value="1"/>
</dbReference>
<dbReference type="PANTHER" id="PTHR42885:SF2">
    <property type="entry name" value="HISTIDINOL-PHOSPHATE AMINOTRANSFERASE"/>
    <property type="match status" value="1"/>
</dbReference>
<keyword evidence="4 8" id="KW-0808">Transferase</keyword>
<sequence>MLHLSLCRLCCRQPAHSKPLSDKEREMPTRFIRADILAQTAYPKPDIPNHFILLDSAAPRFSLPEDMRRQWTDALAEAPLDRTSNTAENDVQAALRAALPIPENAQIVLGNGAEELVRLLAWLTAQPDAAVLALEPCSGMYRRAAELCRMAYTGIALNDDFSPNLAALFAAIEQKQPALLFISHPNRATGTPIARADLEEIARRAEGIVVVDETCAADAEHSFIAQAGQPENLVVLRSFDSIGLGGIRTGYAVGSPLVMNELAKLLPPRPVNGLSLCAARFALQHADTFRQNTEQLAAERTRVAAALAELAETQVLDGQAHFLTVRLPDAPSAFERLKENGILVKNLHGRHALLHNCLRIAVGTPEQNDGVVQGVQQAVAEYLARKNGGHCPADLSQKLFYATLCYVAALSLLSLWIGLAFGHI</sequence>
<organism evidence="8 9">
    <name type="scientific">Kingella denitrificans ATCC 33394</name>
    <dbReference type="NCBI Taxonomy" id="888741"/>
    <lineage>
        <taxon>Bacteria</taxon>
        <taxon>Pseudomonadati</taxon>
        <taxon>Pseudomonadota</taxon>
        <taxon>Betaproteobacteria</taxon>
        <taxon>Neisseriales</taxon>
        <taxon>Neisseriaceae</taxon>
        <taxon>Kingella</taxon>
    </lineage>
</organism>
<keyword evidence="9" id="KW-1185">Reference proteome</keyword>
<dbReference type="HOGENOM" id="CLU_017584_3_1_4"/>
<dbReference type="InterPro" id="IPR015422">
    <property type="entry name" value="PyrdxlP-dep_Trfase_small"/>
</dbReference>
<reference evidence="8 9" key="1">
    <citation type="submission" date="2011-01" db="EMBL/GenBank/DDBJ databases">
        <authorList>
            <person name="Muzny D."/>
            <person name="Qin X."/>
            <person name="Deng J."/>
            <person name="Jiang H."/>
            <person name="Liu Y."/>
            <person name="Qu J."/>
            <person name="Song X.-Z."/>
            <person name="Zhang L."/>
            <person name="Thornton R."/>
            <person name="Coyle M."/>
            <person name="Francisco L."/>
            <person name="Jackson L."/>
            <person name="Javaid M."/>
            <person name="Korchina V."/>
            <person name="Kovar C."/>
            <person name="Mata R."/>
            <person name="Mathew T."/>
            <person name="Ngo R."/>
            <person name="Nguyen L."/>
            <person name="Nguyen N."/>
            <person name="Okwuonu G."/>
            <person name="Ongeri F."/>
            <person name="Pham C."/>
            <person name="Simmons D."/>
            <person name="Wilczek-Boney K."/>
            <person name="Hale W."/>
            <person name="Jakkamsetti A."/>
            <person name="Pham P."/>
            <person name="Ruth R."/>
            <person name="San Lucas F."/>
            <person name="Warren J."/>
            <person name="Zhang J."/>
            <person name="Zhao Z."/>
            <person name="Zhou C."/>
            <person name="Zhu D."/>
            <person name="Lee S."/>
            <person name="Bess C."/>
            <person name="Blankenburg K."/>
            <person name="Forbes L."/>
            <person name="Fu Q."/>
            <person name="Gubbala S."/>
            <person name="Hirani K."/>
            <person name="Jayaseelan J.C."/>
            <person name="Lara F."/>
            <person name="Munidasa M."/>
            <person name="Palculict T."/>
            <person name="Patil S."/>
            <person name="Pu L.-L."/>
            <person name="Saada N."/>
            <person name="Tang L."/>
            <person name="Weissenberger G."/>
            <person name="Zhu Y."/>
            <person name="Hemphill L."/>
            <person name="Shang Y."/>
            <person name="Youmans B."/>
            <person name="Ayvaz T."/>
            <person name="Ross M."/>
            <person name="Santibanez J."/>
            <person name="Aqrawi P."/>
            <person name="Gross S."/>
            <person name="Joshi V."/>
            <person name="Fowler G."/>
            <person name="Nazareth L."/>
            <person name="Reid J."/>
            <person name="Worley K."/>
            <person name="Petrosino J."/>
            <person name="Highlander S."/>
            <person name="Gibbs R."/>
        </authorList>
    </citation>
    <scope>NUCLEOTIDE SEQUENCE [LARGE SCALE GENOMIC DNA]</scope>
    <source>
        <strain evidence="8 9">ATCC 33394</strain>
    </source>
</reference>
<protein>
    <recommendedName>
        <fullName evidence="2">Putative 8-amino-7-oxononanoate synthase</fullName>
    </recommendedName>
</protein>
<dbReference type="GO" id="GO:0030170">
    <property type="term" value="F:pyridoxal phosphate binding"/>
    <property type="evidence" value="ECO:0007669"/>
    <property type="project" value="InterPro"/>
</dbReference>
<evidence type="ECO:0000313" key="8">
    <source>
        <dbReference type="EMBL" id="EGC17994.1"/>
    </source>
</evidence>
<evidence type="ECO:0000256" key="2">
    <source>
        <dbReference type="ARBA" id="ARBA00021531"/>
    </source>
</evidence>
<evidence type="ECO:0000256" key="1">
    <source>
        <dbReference type="ARBA" id="ARBA00001933"/>
    </source>
</evidence>
<dbReference type="AlphaFoldDB" id="F0EXG3"/>
<dbReference type="EMBL" id="AEWV01000008">
    <property type="protein sequence ID" value="EGC17994.1"/>
    <property type="molecule type" value="Genomic_DNA"/>
</dbReference>
<dbReference type="STRING" id="888741.HMPREF9098_0547"/>
<dbReference type="PANTHER" id="PTHR42885">
    <property type="entry name" value="HISTIDINOL-PHOSPHATE AMINOTRANSFERASE-RELATED"/>
    <property type="match status" value="1"/>
</dbReference>
<dbReference type="GO" id="GO:0008483">
    <property type="term" value="F:transaminase activity"/>
    <property type="evidence" value="ECO:0007669"/>
    <property type="project" value="UniProtKB-KW"/>
</dbReference>
<evidence type="ECO:0000256" key="5">
    <source>
        <dbReference type="ARBA" id="ARBA00022898"/>
    </source>
</evidence>
<name>F0EXG3_9NEIS</name>
<comment type="cofactor">
    <cofactor evidence="1">
        <name>pyridoxal 5'-phosphate</name>
        <dbReference type="ChEBI" id="CHEBI:597326"/>
    </cofactor>
</comment>
<evidence type="ECO:0000256" key="4">
    <source>
        <dbReference type="ARBA" id="ARBA00022679"/>
    </source>
</evidence>
<evidence type="ECO:0000256" key="3">
    <source>
        <dbReference type="ARBA" id="ARBA00022576"/>
    </source>
</evidence>
<keyword evidence="6" id="KW-0472">Membrane</keyword>
<keyword evidence="6" id="KW-1133">Transmembrane helix</keyword>
<dbReference type="Pfam" id="PF00155">
    <property type="entry name" value="Aminotran_1_2"/>
    <property type="match status" value="1"/>
</dbReference>
<dbReference type="InterPro" id="IPR004839">
    <property type="entry name" value="Aminotransferase_I/II_large"/>
</dbReference>
<feature type="transmembrane region" description="Helical" evidence="6">
    <location>
        <begin position="399"/>
        <end position="421"/>
    </location>
</feature>
<accession>F0EXG3</accession>
<dbReference type="InterPro" id="IPR015424">
    <property type="entry name" value="PyrdxlP-dep_Trfase"/>
</dbReference>
<keyword evidence="5" id="KW-0663">Pyridoxal phosphate</keyword>
<evidence type="ECO:0000259" key="7">
    <source>
        <dbReference type="Pfam" id="PF00155"/>
    </source>
</evidence>
<dbReference type="InterPro" id="IPR015421">
    <property type="entry name" value="PyrdxlP-dep_Trfase_major"/>
</dbReference>
<feature type="domain" description="Aminotransferase class I/classII large" evidence="7">
    <location>
        <begin position="52"/>
        <end position="373"/>
    </location>
</feature>
<dbReference type="Proteomes" id="UP000004088">
    <property type="component" value="Unassembled WGS sequence"/>
</dbReference>
<gene>
    <name evidence="8" type="primary">hisC</name>
    <name evidence="8" type="ORF">HMPREF9098_0547</name>
</gene>
<evidence type="ECO:0000256" key="6">
    <source>
        <dbReference type="SAM" id="Phobius"/>
    </source>
</evidence>
<dbReference type="Gene3D" id="3.90.1150.10">
    <property type="entry name" value="Aspartate Aminotransferase, domain 1"/>
    <property type="match status" value="1"/>
</dbReference>
<dbReference type="SUPFAM" id="SSF53383">
    <property type="entry name" value="PLP-dependent transferases"/>
    <property type="match status" value="1"/>
</dbReference>
<evidence type="ECO:0000313" key="9">
    <source>
        <dbReference type="Proteomes" id="UP000004088"/>
    </source>
</evidence>
<proteinExistence type="predicted"/>
<comment type="caution">
    <text evidence="8">The sequence shown here is derived from an EMBL/GenBank/DDBJ whole genome shotgun (WGS) entry which is preliminary data.</text>
</comment>
<keyword evidence="3 8" id="KW-0032">Aminotransferase</keyword>
<keyword evidence="6" id="KW-0812">Transmembrane</keyword>
<dbReference type="CDD" id="cd00609">
    <property type="entry name" value="AAT_like"/>
    <property type="match status" value="1"/>
</dbReference>